<organism evidence="1 2">
    <name type="scientific">Paenibacillus taichungensis</name>
    <dbReference type="NCBI Taxonomy" id="484184"/>
    <lineage>
        <taxon>Bacteria</taxon>
        <taxon>Bacillati</taxon>
        <taxon>Bacillota</taxon>
        <taxon>Bacilli</taxon>
        <taxon>Bacillales</taxon>
        <taxon>Paenibacillaceae</taxon>
        <taxon>Paenibacillus</taxon>
    </lineage>
</organism>
<protein>
    <submittedName>
        <fullName evidence="1">Uncharacterized protein</fullName>
    </submittedName>
</protein>
<keyword evidence="2" id="KW-1185">Reference proteome</keyword>
<evidence type="ECO:0000313" key="1">
    <source>
        <dbReference type="EMBL" id="NUU52988.1"/>
    </source>
</evidence>
<dbReference type="RefSeq" id="WP_175380799.1">
    <property type="nucleotide sequence ID" value="NZ_CBCRYD010000020.1"/>
</dbReference>
<dbReference type="Proteomes" id="UP000577724">
    <property type="component" value="Unassembled WGS sequence"/>
</dbReference>
<accession>A0ABX2MDH0</accession>
<gene>
    <name evidence="1" type="ORF">HP548_02615</name>
</gene>
<proteinExistence type="predicted"/>
<name>A0ABX2MDH0_9BACL</name>
<comment type="caution">
    <text evidence="1">The sequence shown here is derived from an EMBL/GenBank/DDBJ whole genome shotgun (WGS) entry which is preliminary data.</text>
</comment>
<dbReference type="EMBL" id="JABMCC010000089">
    <property type="protein sequence ID" value="NUU52988.1"/>
    <property type="molecule type" value="Genomic_DNA"/>
</dbReference>
<dbReference type="GeneID" id="97129581"/>
<evidence type="ECO:0000313" key="2">
    <source>
        <dbReference type="Proteomes" id="UP000577724"/>
    </source>
</evidence>
<reference evidence="1 2" key="1">
    <citation type="submission" date="2020-05" db="EMBL/GenBank/DDBJ databases">
        <title>Genome Sequencing of Type Strains.</title>
        <authorList>
            <person name="Lemaire J.F."/>
            <person name="Inderbitzin P."/>
            <person name="Gregorio O.A."/>
            <person name="Collins S.B."/>
            <person name="Wespe N."/>
            <person name="Knight-Connoni V."/>
        </authorList>
    </citation>
    <scope>NUCLEOTIDE SEQUENCE [LARGE SCALE GENOMIC DNA]</scope>
    <source>
        <strain evidence="1 2">DSM 19942</strain>
    </source>
</reference>
<sequence>MKTIEIVENYEEAMNKAAVIGLDVSHLDPDAAIMTVNSFLVMDEITVPVRPVDISALKEHDFLSLKDHVTLDIEEYRIVKILEENLRKYLVLVKVSEENETEHNLYFYGFEENQHELIILTEEEWPMVEMLYDLSLQEPVIDLQLI</sequence>